<sequence length="190" mass="21949">MENVKKFSGENDNDLWAQVSRDMAREDTILEYSAVLEQQGTTIFFDLDIDLGGGFESGFETTRFTTLVPEQNSLRFHIYPQDWVKEIEKLFGLEDAKLGYPELDAAYIIQTNQPVILKQILIDSAIQNVLLKYPKAHLKLSPNEDQPEGSLKFSVYFYQAITNPTDLQEIYRLVFILLQRLENTDGYKRV</sequence>
<comment type="caution">
    <text evidence="1">The sequence shown here is derived from an EMBL/GenBank/DDBJ whole genome shotgun (WGS) entry which is preliminary data.</text>
</comment>
<evidence type="ECO:0000313" key="1">
    <source>
        <dbReference type="EMBL" id="KAA9340910.1"/>
    </source>
</evidence>
<evidence type="ECO:0000313" key="2">
    <source>
        <dbReference type="Proteomes" id="UP000326570"/>
    </source>
</evidence>
<organism evidence="1 2">
    <name type="scientific">Adhaeribacter soli</name>
    <dbReference type="NCBI Taxonomy" id="2607655"/>
    <lineage>
        <taxon>Bacteria</taxon>
        <taxon>Pseudomonadati</taxon>
        <taxon>Bacteroidota</taxon>
        <taxon>Cytophagia</taxon>
        <taxon>Cytophagales</taxon>
        <taxon>Hymenobacteraceae</taxon>
        <taxon>Adhaeribacter</taxon>
    </lineage>
</organism>
<dbReference type="AlphaFoldDB" id="A0A5N1J7X1"/>
<gene>
    <name evidence="1" type="ORF">F0P94_05650</name>
</gene>
<reference evidence="1 2" key="1">
    <citation type="submission" date="2019-09" db="EMBL/GenBank/DDBJ databases">
        <title>Genome sequence of Adhaeribacter sp. M2.</title>
        <authorList>
            <person name="Srinivasan S."/>
        </authorList>
    </citation>
    <scope>NUCLEOTIDE SEQUENCE [LARGE SCALE GENOMIC DNA]</scope>
    <source>
        <strain evidence="1 2">M2</strain>
    </source>
</reference>
<protein>
    <submittedName>
        <fullName evidence="1">Uncharacterized protein</fullName>
    </submittedName>
</protein>
<accession>A0A5N1J7X1</accession>
<dbReference type="Proteomes" id="UP000326570">
    <property type="component" value="Unassembled WGS sequence"/>
</dbReference>
<proteinExistence type="predicted"/>
<dbReference type="RefSeq" id="WP_150902837.1">
    <property type="nucleotide sequence ID" value="NZ_VTWT01000002.1"/>
</dbReference>
<keyword evidence="2" id="KW-1185">Reference proteome</keyword>
<dbReference type="EMBL" id="VTWT01000002">
    <property type="protein sequence ID" value="KAA9340910.1"/>
    <property type="molecule type" value="Genomic_DNA"/>
</dbReference>
<name>A0A5N1J7X1_9BACT</name>